<dbReference type="Gene3D" id="2.30.42.10">
    <property type="match status" value="2"/>
</dbReference>
<gene>
    <name evidence="4" type="primary">mamP</name>
</gene>
<dbReference type="Pfam" id="PF17820">
    <property type="entry name" value="PDZ_6"/>
    <property type="match status" value="1"/>
</dbReference>
<dbReference type="PROSITE" id="PS50106">
    <property type="entry name" value="PDZ"/>
    <property type="match status" value="2"/>
</dbReference>
<evidence type="ECO:0000259" key="3">
    <source>
        <dbReference type="PROSITE" id="PS50106"/>
    </source>
</evidence>
<reference evidence="4" key="1">
    <citation type="journal article" date="2011" name="Science">
        <title>A cultured greigite-producing magnetotactic bacterium in a novel group of sulfate-reducing bacteria.</title>
        <authorList>
            <person name="Lefevre C.T."/>
            <person name="Menguy N."/>
            <person name="Abreu F."/>
            <person name="Lins U."/>
            <person name="Posfai M."/>
            <person name="Prozorov T."/>
            <person name="Pignol D."/>
            <person name="Frankel R.B."/>
            <person name="Bazylinski D.A."/>
        </authorList>
    </citation>
    <scope>NUCLEOTIDE SEQUENCE</scope>
    <source>
        <strain evidence="4">BW-1</strain>
    </source>
</reference>
<dbReference type="SUPFAM" id="SSF53146">
    <property type="entry name" value="Nitrogenase accessory factor-like"/>
    <property type="match status" value="1"/>
</dbReference>
<dbReference type="PANTHER" id="PTHR22939">
    <property type="entry name" value="SERINE PROTEASE FAMILY S1C HTRA-RELATED"/>
    <property type="match status" value="1"/>
</dbReference>
<protein>
    <submittedName>
        <fullName evidence="4">Magnetosome protein</fullName>
    </submittedName>
</protein>
<dbReference type="InterPro" id="IPR036105">
    <property type="entry name" value="DiNase_FeMo-co_biosyn_sf"/>
</dbReference>
<keyword evidence="2" id="KW-1133">Transmembrane helix</keyword>
<evidence type="ECO:0000256" key="2">
    <source>
        <dbReference type="SAM" id="Phobius"/>
    </source>
</evidence>
<comment type="similarity">
    <text evidence="1">Belongs to the peptidase S1C family.</text>
</comment>
<organism evidence="4">
    <name type="scientific">Desulfamplus magnetovallimortis BW-1</name>
    <dbReference type="NCBI Taxonomy" id="1073250"/>
    <lineage>
        <taxon>Bacteria</taxon>
        <taxon>Pseudomonadati</taxon>
        <taxon>Thermodesulfobacteriota</taxon>
        <taxon>Desulfobacteria</taxon>
        <taxon>Desulfobacterales</taxon>
        <taxon>Desulfobacteraceae</taxon>
        <taxon>Desulfamplus</taxon>
    </lineage>
</organism>
<dbReference type="GO" id="GO:0008236">
    <property type="term" value="F:serine-type peptidase activity"/>
    <property type="evidence" value="ECO:0007669"/>
    <property type="project" value="UniProtKB-KW"/>
</dbReference>
<dbReference type="CDD" id="cd06779">
    <property type="entry name" value="cpPDZ_Deg_HtrA-like"/>
    <property type="match status" value="1"/>
</dbReference>
<name>G8IQU8_9BACT</name>
<dbReference type="PANTHER" id="PTHR22939:SF129">
    <property type="entry name" value="SERINE PROTEASE HTRA2, MITOCHONDRIAL"/>
    <property type="match status" value="1"/>
</dbReference>
<evidence type="ECO:0000313" key="4">
    <source>
        <dbReference type="EMBL" id="AET24921.1"/>
    </source>
</evidence>
<feature type="domain" description="PDZ" evidence="3">
    <location>
        <begin position="129"/>
        <end position="205"/>
    </location>
</feature>
<sequence>MNKTLLIILSPITVILFVVILAVMYGWVGVIDNGGLNEPAEVPEATPAAYLTPPSGSGSGQIQVINNPAFSAGIGNGQIQLINKPAFSAGIGNGQIQLINKPAFSAGIGNGQIQLINKPAIPAGIGNGQIQLINQITAPSYLGIEPGEVPATVARELNLEPGIGVYVNRVMDASPADRAGIKAGDILLKCDHKRIVTHEQVGQIIGSKKPGDVIKVVVNRNGRKKSFHVKLAKSPQGIVQVAALQGNTIWMGAEVQDVDAVMKLQFSLPDRRGVIVSHVTANSPAAASGLATGDVIRRLDNTRIRDVKQFQSLILKSQPGKEITLTLLKNGVPKSLTIIPEQKPLTPPKPVFLDQADVAIEGSWIGMDVGELSAGGASSLGLPAGTRGIRVTDVEGPPATMLGFMAGDIITAINGEPTQSMKQFQAATQKQTSAVVDVIRGNSHLFISVPPPGFTQQGTKLSQPMDNHLRQVAAAQATPLPFQNTVNLPNTRQMNGMMPQNNIPSTGAPSSAAGSASRIAILSSGPDINGAVTGNITHAPSLVMVDLDRKSYAVIPPEGVGNIADTLIRNEISALICNRISQQTGADLSSSNITIYAGVVGNTSTALNLYASGCLAPSTNNF</sequence>
<dbReference type="AlphaFoldDB" id="G8IQU8"/>
<feature type="domain" description="PDZ" evidence="3">
    <location>
        <begin position="228"/>
        <end position="331"/>
    </location>
</feature>
<keyword evidence="2" id="KW-0472">Membrane</keyword>
<dbReference type="Gene3D" id="2.30.42.60">
    <property type="match status" value="1"/>
</dbReference>
<dbReference type="Gene3D" id="3.30.420.130">
    <property type="entry name" value="Dinitrogenase iron-molybdenum cofactor biosynthesis domain"/>
    <property type="match status" value="1"/>
</dbReference>
<feature type="transmembrane region" description="Helical" evidence="2">
    <location>
        <begin position="7"/>
        <end position="28"/>
    </location>
</feature>
<evidence type="ECO:0000256" key="1">
    <source>
        <dbReference type="ARBA" id="ARBA00010541"/>
    </source>
</evidence>
<dbReference type="Pfam" id="PF13180">
    <property type="entry name" value="PDZ_2"/>
    <property type="match status" value="2"/>
</dbReference>
<dbReference type="EMBL" id="JN830643">
    <property type="protein sequence ID" value="AET24921.1"/>
    <property type="molecule type" value="Genomic_DNA"/>
</dbReference>
<dbReference type="InterPro" id="IPR041489">
    <property type="entry name" value="PDZ_6"/>
</dbReference>
<dbReference type="InterPro" id="IPR001478">
    <property type="entry name" value="PDZ"/>
</dbReference>
<accession>G8IQU8</accession>
<proteinExistence type="inferred from homology"/>
<dbReference type="InterPro" id="IPR036034">
    <property type="entry name" value="PDZ_sf"/>
</dbReference>
<dbReference type="SMART" id="SM00228">
    <property type="entry name" value="PDZ"/>
    <property type="match status" value="3"/>
</dbReference>
<dbReference type="SUPFAM" id="SSF50156">
    <property type="entry name" value="PDZ domain-like"/>
    <property type="match status" value="3"/>
</dbReference>
<keyword evidence="2" id="KW-0812">Transmembrane</keyword>